<evidence type="ECO:0000256" key="1">
    <source>
        <dbReference type="SAM" id="MobiDB-lite"/>
    </source>
</evidence>
<keyword evidence="3" id="KW-1185">Reference proteome</keyword>
<evidence type="ECO:0000313" key="3">
    <source>
        <dbReference type="Proteomes" id="UP001378592"/>
    </source>
</evidence>
<protein>
    <submittedName>
        <fullName evidence="2">Uncharacterized protein</fullName>
    </submittedName>
</protein>
<evidence type="ECO:0000313" key="2">
    <source>
        <dbReference type="EMBL" id="KAK7863050.1"/>
    </source>
</evidence>
<feature type="compositionally biased region" description="Low complexity" evidence="1">
    <location>
        <begin position="140"/>
        <end position="154"/>
    </location>
</feature>
<organism evidence="2 3">
    <name type="scientific">Gryllus longicercus</name>
    <dbReference type="NCBI Taxonomy" id="2509291"/>
    <lineage>
        <taxon>Eukaryota</taxon>
        <taxon>Metazoa</taxon>
        <taxon>Ecdysozoa</taxon>
        <taxon>Arthropoda</taxon>
        <taxon>Hexapoda</taxon>
        <taxon>Insecta</taxon>
        <taxon>Pterygota</taxon>
        <taxon>Neoptera</taxon>
        <taxon>Polyneoptera</taxon>
        <taxon>Orthoptera</taxon>
        <taxon>Ensifera</taxon>
        <taxon>Gryllidea</taxon>
        <taxon>Grylloidea</taxon>
        <taxon>Gryllidae</taxon>
        <taxon>Gryllinae</taxon>
        <taxon>Gryllus</taxon>
    </lineage>
</organism>
<reference evidence="2 3" key="1">
    <citation type="submission" date="2024-03" db="EMBL/GenBank/DDBJ databases">
        <title>The genome assembly and annotation of the cricket Gryllus longicercus Weissman &amp; Gray.</title>
        <authorList>
            <person name="Szrajer S."/>
            <person name="Gray D."/>
            <person name="Ylla G."/>
        </authorList>
    </citation>
    <scope>NUCLEOTIDE SEQUENCE [LARGE SCALE GENOMIC DNA]</scope>
    <source>
        <strain evidence="2">DAG 2021-001</strain>
        <tissue evidence="2">Whole body minus gut</tissue>
    </source>
</reference>
<proteinExistence type="predicted"/>
<name>A0AAN9VDY2_9ORTH</name>
<gene>
    <name evidence="2" type="ORF">R5R35_006473</name>
</gene>
<accession>A0AAN9VDY2</accession>
<dbReference type="AlphaFoldDB" id="A0AAN9VDY2"/>
<feature type="compositionally biased region" description="Polar residues" evidence="1">
    <location>
        <begin position="155"/>
        <end position="179"/>
    </location>
</feature>
<dbReference type="Proteomes" id="UP001378592">
    <property type="component" value="Unassembled WGS sequence"/>
</dbReference>
<feature type="region of interest" description="Disordered" evidence="1">
    <location>
        <begin position="136"/>
        <end position="188"/>
    </location>
</feature>
<dbReference type="EMBL" id="JAZDUA010000243">
    <property type="protein sequence ID" value="KAK7863050.1"/>
    <property type="molecule type" value="Genomic_DNA"/>
</dbReference>
<sequence length="188" mass="20827">MAENVENVGDADLRVLNAFQELAQGLQCVQEALRLQEQETERRTQEALQQHEERTTSALREAVSQFEQQLQEQDEAIRTLRIAVEERVQQVEERAALMEEHGGPSTRGGSEEMVDSEALQQLEARVEKLEEAIEKTLRWTPRAPAATAQATGNASQGNSHPEQANTTGGRGGETNQKSPGSLLGKRKK</sequence>
<comment type="caution">
    <text evidence="2">The sequence shown here is derived from an EMBL/GenBank/DDBJ whole genome shotgun (WGS) entry which is preliminary data.</text>
</comment>